<name>A0A9X2NI32_9PSEU</name>
<proteinExistence type="predicted"/>
<evidence type="ECO:0000313" key="3">
    <source>
        <dbReference type="Proteomes" id="UP001144096"/>
    </source>
</evidence>
<protein>
    <submittedName>
        <fullName evidence="2">Uncharacterized protein</fullName>
    </submittedName>
</protein>
<comment type="caution">
    <text evidence="2">The sequence shown here is derived from an EMBL/GenBank/DDBJ whole genome shotgun (WGS) entry which is preliminary data.</text>
</comment>
<keyword evidence="3" id="KW-1185">Reference proteome</keyword>
<accession>A0A9X2NI32</accession>
<dbReference type="Proteomes" id="UP001144096">
    <property type="component" value="Unassembled WGS sequence"/>
</dbReference>
<keyword evidence="1" id="KW-0812">Transmembrane</keyword>
<feature type="transmembrane region" description="Helical" evidence="1">
    <location>
        <begin position="6"/>
        <end position="28"/>
    </location>
</feature>
<sequence>MSTTPLLAIAAISALGALTRQLIALLRYRVRRASVERVIAQAAPGSRIIDRDADGAVVDVTICDIAPEPDAKCRVDRNDPAA</sequence>
<dbReference type="AlphaFoldDB" id="A0A9X2NI32"/>
<organism evidence="2 3">
    <name type="scientific">Amycolatopsis iheyensis</name>
    <dbReference type="NCBI Taxonomy" id="2945988"/>
    <lineage>
        <taxon>Bacteria</taxon>
        <taxon>Bacillati</taxon>
        <taxon>Actinomycetota</taxon>
        <taxon>Actinomycetes</taxon>
        <taxon>Pseudonocardiales</taxon>
        <taxon>Pseudonocardiaceae</taxon>
        <taxon>Amycolatopsis</taxon>
    </lineage>
</organism>
<evidence type="ECO:0000256" key="1">
    <source>
        <dbReference type="SAM" id="Phobius"/>
    </source>
</evidence>
<evidence type="ECO:0000313" key="2">
    <source>
        <dbReference type="EMBL" id="MCR6488248.1"/>
    </source>
</evidence>
<dbReference type="EMBL" id="JAMXQV010000024">
    <property type="protein sequence ID" value="MCR6488248.1"/>
    <property type="molecule type" value="Genomic_DNA"/>
</dbReference>
<dbReference type="RefSeq" id="WP_257924812.1">
    <property type="nucleotide sequence ID" value="NZ_JAMXQV010000024.1"/>
</dbReference>
<reference evidence="2" key="1">
    <citation type="submission" date="2022-06" db="EMBL/GenBank/DDBJ databases">
        <title>Amycolatopsis iheyaensis sp. nov., a new species of the genus Amycolatopsis isolated from soil in Iheya island, Japan.</title>
        <authorList>
            <person name="Ngamcharungchit C."/>
            <person name="Kanto H."/>
            <person name="Take A."/>
            <person name="Intra B."/>
            <person name="Matsumoto A."/>
            <person name="Panbangred W."/>
            <person name="Inahashi Y."/>
        </authorList>
    </citation>
    <scope>NUCLEOTIDE SEQUENCE</scope>
    <source>
        <strain evidence="2">OK19-0408</strain>
    </source>
</reference>
<gene>
    <name evidence="2" type="ORF">M8542_36005</name>
</gene>
<keyword evidence="1" id="KW-0472">Membrane</keyword>
<keyword evidence="1" id="KW-1133">Transmembrane helix</keyword>